<accession>A0A5C3Q7V4</accession>
<dbReference type="AlphaFoldDB" id="A0A5C3Q7V4"/>
<dbReference type="EMBL" id="ML178850">
    <property type="protein sequence ID" value="TFK97129.1"/>
    <property type="molecule type" value="Genomic_DNA"/>
</dbReference>
<organism evidence="2 3">
    <name type="scientific">Pterulicium gracile</name>
    <dbReference type="NCBI Taxonomy" id="1884261"/>
    <lineage>
        <taxon>Eukaryota</taxon>
        <taxon>Fungi</taxon>
        <taxon>Dikarya</taxon>
        <taxon>Basidiomycota</taxon>
        <taxon>Agaricomycotina</taxon>
        <taxon>Agaricomycetes</taxon>
        <taxon>Agaricomycetidae</taxon>
        <taxon>Agaricales</taxon>
        <taxon>Pleurotineae</taxon>
        <taxon>Pterulaceae</taxon>
        <taxon>Pterulicium</taxon>
    </lineage>
</organism>
<feature type="chain" id="PRO_5022935826" description="Extracellular membrane protein CFEM domain-containing protein" evidence="1">
    <location>
        <begin position="27"/>
        <end position="193"/>
    </location>
</feature>
<proteinExistence type="predicted"/>
<reference evidence="2 3" key="1">
    <citation type="journal article" date="2019" name="Nat. Ecol. Evol.">
        <title>Megaphylogeny resolves global patterns of mushroom evolution.</title>
        <authorList>
            <person name="Varga T."/>
            <person name="Krizsan K."/>
            <person name="Foldi C."/>
            <person name="Dima B."/>
            <person name="Sanchez-Garcia M."/>
            <person name="Sanchez-Ramirez S."/>
            <person name="Szollosi G.J."/>
            <person name="Szarkandi J.G."/>
            <person name="Papp V."/>
            <person name="Albert L."/>
            <person name="Andreopoulos W."/>
            <person name="Angelini C."/>
            <person name="Antonin V."/>
            <person name="Barry K.W."/>
            <person name="Bougher N.L."/>
            <person name="Buchanan P."/>
            <person name="Buyck B."/>
            <person name="Bense V."/>
            <person name="Catcheside P."/>
            <person name="Chovatia M."/>
            <person name="Cooper J."/>
            <person name="Damon W."/>
            <person name="Desjardin D."/>
            <person name="Finy P."/>
            <person name="Geml J."/>
            <person name="Haridas S."/>
            <person name="Hughes K."/>
            <person name="Justo A."/>
            <person name="Karasinski D."/>
            <person name="Kautmanova I."/>
            <person name="Kiss B."/>
            <person name="Kocsube S."/>
            <person name="Kotiranta H."/>
            <person name="LaButti K.M."/>
            <person name="Lechner B.E."/>
            <person name="Liimatainen K."/>
            <person name="Lipzen A."/>
            <person name="Lukacs Z."/>
            <person name="Mihaltcheva S."/>
            <person name="Morgado L.N."/>
            <person name="Niskanen T."/>
            <person name="Noordeloos M.E."/>
            <person name="Ohm R.A."/>
            <person name="Ortiz-Santana B."/>
            <person name="Ovrebo C."/>
            <person name="Racz N."/>
            <person name="Riley R."/>
            <person name="Savchenko A."/>
            <person name="Shiryaev A."/>
            <person name="Soop K."/>
            <person name="Spirin V."/>
            <person name="Szebenyi C."/>
            <person name="Tomsovsky M."/>
            <person name="Tulloss R.E."/>
            <person name="Uehling J."/>
            <person name="Grigoriev I.V."/>
            <person name="Vagvolgyi C."/>
            <person name="Papp T."/>
            <person name="Martin F.M."/>
            <person name="Miettinen O."/>
            <person name="Hibbett D.S."/>
            <person name="Nagy L.G."/>
        </authorList>
    </citation>
    <scope>NUCLEOTIDE SEQUENCE [LARGE SCALE GENOMIC DNA]</scope>
    <source>
        <strain evidence="2 3">CBS 309.79</strain>
    </source>
</reference>
<keyword evidence="3" id="KW-1185">Reference proteome</keyword>
<sequence>MFTTTYLLPALLVLSLGSQLFVSAQSQNVTSPTNSPSSQRNSTLPSFNLDDLPTQCKTNCTNFITTGWGSPSCQTNGTCVCSDTNFQVYGQCIGCLLQNYPDNLNVSKANFTRAQEVVAASTFTQCNLTNHNVSFSTIEQLNNTFHENFTANGTDGSSSHGGGDQHEGSAVGLRMQMSAALVLALVGVLVTLV</sequence>
<evidence type="ECO:0000313" key="3">
    <source>
        <dbReference type="Proteomes" id="UP000305067"/>
    </source>
</evidence>
<feature type="signal peptide" evidence="1">
    <location>
        <begin position="1"/>
        <end position="26"/>
    </location>
</feature>
<evidence type="ECO:0000313" key="2">
    <source>
        <dbReference type="EMBL" id="TFK97129.1"/>
    </source>
</evidence>
<dbReference type="Proteomes" id="UP000305067">
    <property type="component" value="Unassembled WGS sequence"/>
</dbReference>
<keyword evidence="1" id="KW-0732">Signal</keyword>
<evidence type="ECO:0008006" key="4">
    <source>
        <dbReference type="Google" id="ProtNLM"/>
    </source>
</evidence>
<protein>
    <recommendedName>
        <fullName evidence="4">Extracellular membrane protein CFEM domain-containing protein</fullName>
    </recommendedName>
</protein>
<name>A0A5C3Q7V4_9AGAR</name>
<evidence type="ECO:0000256" key="1">
    <source>
        <dbReference type="SAM" id="SignalP"/>
    </source>
</evidence>
<gene>
    <name evidence="2" type="ORF">BDV98DRAFT_574940</name>
</gene>